<keyword evidence="1" id="KW-0547">Nucleotide-binding</keyword>
<dbReference type="HOGENOM" id="CLU_1825759_0_0_1"/>
<feature type="domain" description="6-phosphofructo-2-kinase" evidence="3">
    <location>
        <begin position="2"/>
        <end position="136"/>
    </location>
</feature>
<evidence type="ECO:0000256" key="1">
    <source>
        <dbReference type="ARBA" id="ARBA00022741"/>
    </source>
</evidence>
<dbReference type="GO" id="GO:0004331">
    <property type="term" value="F:fructose-2,6-bisphosphate 2-phosphatase activity"/>
    <property type="evidence" value="ECO:0007669"/>
    <property type="project" value="TreeGrafter"/>
</dbReference>
<dbReference type="SUPFAM" id="SSF52540">
    <property type="entry name" value="P-loop containing nucleoside triphosphate hydrolases"/>
    <property type="match status" value="1"/>
</dbReference>
<keyword evidence="5" id="KW-1185">Reference proteome</keyword>
<gene>
    <name evidence="4" type="ORF">DI09_83p30</name>
</gene>
<dbReference type="VEuPathDB" id="MicrosporidiaDB:DI09_83p30"/>
<dbReference type="EMBL" id="JMKJ01000594">
    <property type="protein sequence ID" value="KGG50170.1"/>
    <property type="molecule type" value="Genomic_DNA"/>
</dbReference>
<keyword evidence="2" id="KW-0067">ATP-binding</keyword>
<dbReference type="GO" id="GO:0006000">
    <property type="term" value="P:fructose metabolic process"/>
    <property type="evidence" value="ECO:0007669"/>
    <property type="project" value="InterPro"/>
</dbReference>
<dbReference type="PIRSF" id="PIRSF000709">
    <property type="entry name" value="6PFK_2-Ptase"/>
    <property type="match status" value="1"/>
</dbReference>
<name>A0A098VMH5_9MICR</name>
<dbReference type="Proteomes" id="UP000029725">
    <property type="component" value="Unassembled WGS sequence"/>
</dbReference>
<dbReference type="InterPro" id="IPR003094">
    <property type="entry name" value="6Pfruct_kin"/>
</dbReference>
<dbReference type="GO" id="GO:0005829">
    <property type="term" value="C:cytosol"/>
    <property type="evidence" value="ECO:0007669"/>
    <property type="project" value="TreeGrafter"/>
</dbReference>
<dbReference type="Pfam" id="PF01591">
    <property type="entry name" value="6PF2K"/>
    <property type="match status" value="1"/>
</dbReference>
<sequence>MAAGCIKELSQWLTTEKGQVAIYDATNITVEIRRFILDQLPANIAPIFLEFTITHPATVEHNIDETARFCSEYSYLGFEKARFLLKTKLALLEPYYQSVGYSDSEKLFSCIHMIDVKSQIIIKNLYGYLEVSFHLMLVFSL</sequence>
<dbReference type="GO" id="GO:0005524">
    <property type="term" value="F:ATP binding"/>
    <property type="evidence" value="ECO:0007669"/>
    <property type="project" value="UniProtKB-KW"/>
</dbReference>
<evidence type="ECO:0000313" key="4">
    <source>
        <dbReference type="EMBL" id="KGG50170.1"/>
    </source>
</evidence>
<dbReference type="RefSeq" id="XP_013236611.1">
    <property type="nucleotide sequence ID" value="XM_013381157.1"/>
</dbReference>
<evidence type="ECO:0000313" key="5">
    <source>
        <dbReference type="Proteomes" id="UP000029725"/>
    </source>
</evidence>
<dbReference type="Gene3D" id="3.40.50.300">
    <property type="entry name" value="P-loop containing nucleotide triphosphate hydrolases"/>
    <property type="match status" value="1"/>
</dbReference>
<accession>A0A098VMH5</accession>
<dbReference type="PANTHER" id="PTHR10606:SF44">
    <property type="entry name" value="6-PHOSPHOFRUCTO 2-KINASE_FRUCTOSE 2,6-BISPHOSPHATASE LONG FORM"/>
    <property type="match status" value="1"/>
</dbReference>
<dbReference type="InterPro" id="IPR027417">
    <property type="entry name" value="P-loop_NTPase"/>
</dbReference>
<organism evidence="4 5">
    <name type="scientific">Mitosporidium daphniae</name>
    <dbReference type="NCBI Taxonomy" id="1485682"/>
    <lineage>
        <taxon>Eukaryota</taxon>
        <taxon>Fungi</taxon>
        <taxon>Fungi incertae sedis</taxon>
        <taxon>Microsporidia</taxon>
        <taxon>Mitosporidium</taxon>
    </lineage>
</organism>
<dbReference type="GO" id="GO:0003873">
    <property type="term" value="F:6-phosphofructo-2-kinase activity"/>
    <property type="evidence" value="ECO:0007669"/>
    <property type="project" value="InterPro"/>
</dbReference>
<dbReference type="AlphaFoldDB" id="A0A098VMH5"/>
<evidence type="ECO:0000259" key="3">
    <source>
        <dbReference type="Pfam" id="PF01591"/>
    </source>
</evidence>
<comment type="caution">
    <text evidence="4">The sequence shown here is derived from an EMBL/GenBank/DDBJ whole genome shotgun (WGS) entry which is preliminary data.</text>
</comment>
<reference evidence="4 5" key="1">
    <citation type="submission" date="2014-04" db="EMBL/GenBank/DDBJ databases">
        <title>A new species of microsporidia sheds light on the evolution of extreme parasitism.</title>
        <authorList>
            <person name="Haag K.L."/>
            <person name="James T.Y."/>
            <person name="Larsson R."/>
            <person name="Schaer T.M."/>
            <person name="Refardt D."/>
            <person name="Pombert J.-F."/>
            <person name="Ebert D."/>
        </authorList>
    </citation>
    <scope>NUCLEOTIDE SEQUENCE [LARGE SCALE GENOMIC DNA]</scope>
    <source>
        <strain evidence="4 5">UGP3</strain>
        <tissue evidence="4">Spores</tissue>
    </source>
</reference>
<dbReference type="PANTHER" id="PTHR10606">
    <property type="entry name" value="6-PHOSPHOFRUCTO-2-KINASE/FRUCTOSE-2,6-BISPHOSPHATASE"/>
    <property type="match status" value="1"/>
</dbReference>
<protein>
    <recommendedName>
        <fullName evidence="3">6-phosphofructo-2-kinase domain-containing protein</fullName>
    </recommendedName>
</protein>
<evidence type="ECO:0000256" key="2">
    <source>
        <dbReference type="ARBA" id="ARBA00022840"/>
    </source>
</evidence>
<dbReference type="InterPro" id="IPR013079">
    <property type="entry name" value="6Phosfructo_kin"/>
</dbReference>
<proteinExistence type="predicted"/>
<dbReference type="OrthoDB" id="267323at2759"/>
<dbReference type="GO" id="GO:0006003">
    <property type="term" value="P:fructose 2,6-bisphosphate metabolic process"/>
    <property type="evidence" value="ECO:0007669"/>
    <property type="project" value="InterPro"/>
</dbReference>
<dbReference type="GeneID" id="25260940"/>